<name>A0ABX2TLF5_9PROT</name>
<dbReference type="RefSeq" id="WP_180286728.1">
    <property type="nucleotide sequence ID" value="NZ_JABFDB010000048.1"/>
</dbReference>
<accession>A0ABX2TLF5</accession>
<dbReference type="InterPro" id="IPR016181">
    <property type="entry name" value="Acyl_CoA_acyltransferase"/>
</dbReference>
<organism evidence="2 3">
    <name type="scientific">Azospirillum oleiclasticum</name>
    <dbReference type="NCBI Taxonomy" id="2735135"/>
    <lineage>
        <taxon>Bacteria</taxon>
        <taxon>Pseudomonadati</taxon>
        <taxon>Pseudomonadota</taxon>
        <taxon>Alphaproteobacteria</taxon>
        <taxon>Rhodospirillales</taxon>
        <taxon>Azospirillaceae</taxon>
        <taxon>Azospirillum</taxon>
    </lineage>
</organism>
<reference evidence="2 3" key="1">
    <citation type="submission" date="2020-05" db="EMBL/GenBank/DDBJ databases">
        <title>Azospirillum oleiclasticum sp. nov, a nitrogen-fixing and heavy crude oil-emulsifying bacterium isolated from the crude oil of Yumen Oilfield.</title>
        <authorList>
            <person name="Wu D."/>
            <person name="Cai M."/>
            <person name="Zhang X."/>
        </authorList>
    </citation>
    <scope>NUCLEOTIDE SEQUENCE [LARGE SCALE GENOMIC DNA]</scope>
    <source>
        <strain evidence="2 3">ROY-1-1-2</strain>
    </source>
</reference>
<comment type="caution">
    <text evidence="2">The sequence shown here is derived from an EMBL/GenBank/DDBJ whole genome shotgun (WGS) entry which is preliminary data.</text>
</comment>
<dbReference type="InterPro" id="IPR000182">
    <property type="entry name" value="GNAT_dom"/>
</dbReference>
<dbReference type="Proteomes" id="UP000584642">
    <property type="component" value="Unassembled WGS sequence"/>
</dbReference>
<gene>
    <name evidence="2" type="ORF">HND93_35070</name>
</gene>
<keyword evidence="3" id="KW-1185">Reference proteome</keyword>
<feature type="domain" description="N-acetyltransferase" evidence="1">
    <location>
        <begin position="39"/>
        <end position="223"/>
    </location>
</feature>
<proteinExistence type="predicted"/>
<evidence type="ECO:0000259" key="1">
    <source>
        <dbReference type="PROSITE" id="PS51186"/>
    </source>
</evidence>
<dbReference type="SUPFAM" id="SSF55729">
    <property type="entry name" value="Acyl-CoA N-acyltransferases (Nat)"/>
    <property type="match status" value="1"/>
</dbReference>
<sequence>MNMSDSGLPPVRLSPELGRVADLVDRSLAPLAAELPNGLTCRLLRPSDGPAMRDFRLGVVERLADPDHYRMAGEVGDFVSEHLGLIGLTAGIFDGNRMAAYGALTLPDAAGFNRGHDFGLAGAELEHVAHVASAMVDPDYRGLGLHHRLIDWRLALAGMLQRWHLFTTVSPRNHQSWGHLAAHAIYPKRLIQVGNGLMRLLVHRDLRQRASIDPEALEVCPVDALSLRRDLFDDGYWVWGRCRMEGRVLALLARPRREAPAPVPAGQQTAAAPAAVVAA</sequence>
<evidence type="ECO:0000313" key="2">
    <source>
        <dbReference type="EMBL" id="NYZ24954.1"/>
    </source>
</evidence>
<dbReference type="Gene3D" id="3.40.630.30">
    <property type="match status" value="1"/>
</dbReference>
<dbReference type="PROSITE" id="PS51186">
    <property type="entry name" value="GNAT"/>
    <property type="match status" value="1"/>
</dbReference>
<protein>
    <submittedName>
        <fullName evidence="2">GNAT family N-acetyltransferase</fullName>
    </submittedName>
</protein>
<dbReference type="EMBL" id="JABFDB010000048">
    <property type="protein sequence ID" value="NYZ24954.1"/>
    <property type="molecule type" value="Genomic_DNA"/>
</dbReference>
<evidence type="ECO:0000313" key="3">
    <source>
        <dbReference type="Proteomes" id="UP000584642"/>
    </source>
</evidence>